<accession>A0AAW2G3W3</accession>
<name>A0AAW2G3W3_9HYME</name>
<comment type="caution">
    <text evidence="1">The sequence shown here is derived from an EMBL/GenBank/DDBJ whole genome shotgun (WGS) entry which is preliminary data.</text>
</comment>
<organism evidence="1 2">
    <name type="scientific">Cardiocondyla obscurior</name>
    <dbReference type="NCBI Taxonomy" id="286306"/>
    <lineage>
        <taxon>Eukaryota</taxon>
        <taxon>Metazoa</taxon>
        <taxon>Ecdysozoa</taxon>
        <taxon>Arthropoda</taxon>
        <taxon>Hexapoda</taxon>
        <taxon>Insecta</taxon>
        <taxon>Pterygota</taxon>
        <taxon>Neoptera</taxon>
        <taxon>Endopterygota</taxon>
        <taxon>Hymenoptera</taxon>
        <taxon>Apocrita</taxon>
        <taxon>Aculeata</taxon>
        <taxon>Formicoidea</taxon>
        <taxon>Formicidae</taxon>
        <taxon>Myrmicinae</taxon>
        <taxon>Cardiocondyla</taxon>
    </lineage>
</organism>
<dbReference type="AlphaFoldDB" id="A0AAW2G3W3"/>
<protein>
    <submittedName>
        <fullName evidence="1">Uncharacterized protein</fullName>
    </submittedName>
</protein>
<sequence length="72" mass="8062">MLNIETFCKVTLGTAGDMTVECGSAERPGSCFLVDTADRVIDRAKFCMRDDAFPRRRGRHPTRYSTSTEVQS</sequence>
<reference evidence="1 2" key="1">
    <citation type="submission" date="2023-03" db="EMBL/GenBank/DDBJ databases">
        <title>High recombination rates correlate with genetic variation in Cardiocondyla obscurior ants.</title>
        <authorList>
            <person name="Errbii M."/>
        </authorList>
    </citation>
    <scope>NUCLEOTIDE SEQUENCE [LARGE SCALE GENOMIC DNA]</scope>
    <source>
        <strain evidence="1">Alpha-2009</strain>
        <tissue evidence="1">Whole body</tissue>
    </source>
</reference>
<proteinExistence type="predicted"/>
<keyword evidence="2" id="KW-1185">Reference proteome</keyword>
<dbReference type="Proteomes" id="UP001430953">
    <property type="component" value="Unassembled WGS sequence"/>
</dbReference>
<gene>
    <name evidence="1" type="ORF">PUN28_007122</name>
</gene>
<evidence type="ECO:0000313" key="1">
    <source>
        <dbReference type="EMBL" id="KAL0122147.1"/>
    </source>
</evidence>
<evidence type="ECO:0000313" key="2">
    <source>
        <dbReference type="Proteomes" id="UP001430953"/>
    </source>
</evidence>
<dbReference type="EMBL" id="JADYXP020000006">
    <property type="protein sequence ID" value="KAL0122147.1"/>
    <property type="molecule type" value="Genomic_DNA"/>
</dbReference>